<feature type="compositionally biased region" description="Basic and acidic residues" evidence="1">
    <location>
        <begin position="96"/>
        <end position="105"/>
    </location>
</feature>
<dbReference type="AlphaFoldDB" id="A0A8E5MLI9"/>
<feature type="compositionally biased region" description="Polar residues" evidence="1">
    <location>
        <begin position="33"/>
        <end position="53"/>
    </location>
</feature>
<evidence type="ECO:0000313" key="3">
    <source>
        <dbReference type="Proteomes" id="UP000027002"/>
    </source>
</evidence>
<proteinExistence type="predicted"/>
<name>A0A8E5MLI9_USTVR</name>
<feature type="region of interest" description="Disordered" evidence="1">
    <location>
        <begin position="1"/>
        <end position="110"/>
    </location>
</feature>
<gene>
    <name evidence="2" type="ORF">UV8b_08023</name>
</gene>
<dbReference type="RefSeq" id="XP_043001455.1">
    <property type="nucleotide sequence ID" value="XM_043145520.1"/>
</dbReference>
<dbReference type="KEGG" id="uvi:66068800"/>
<sequence>MRVVKHGPARRSGSRNQQSRLGMHLLPELLSGKSASQVATMTCDPNPTKSLEPTSRGHAGGRKQEQKQKQVDRQTLHGNLQPRDSGLTSHLGALGRDARSPEKSPAEPTSMTPIQLRALLHARLQQSQGHSRGQNYARRADSPPDVVLLRGNVQTLPCQMCAFQQ</sequence>
<reference evidence="2" key="1">
    <citation type="submission" date="2020-03" db="EMBL/GenBank/DDBJ databases">
        <title>A mixture of massive structural variations and highly conserved coding sequences in Ustilaginoidea virens genome.</title>
        <authorList>
            <person name="Zhang K."/>
            <person name="Zhao Z."/>
            <person name="Zhang Z."/>
            <person name="Li Y."/>
            <person name="Hsiang T."/>
            <person name="Sun W."/>
        </authorList>
    </citation>
    <scope>NUCLEOTIDE SEQUENCE</scope>
    <source>
        <strain evidence="2">UV-8b</strain>
    </source>
</reference>
<dbReference type="Proteomes" id="UP000027002">
    <property type="component" value="Chromosome 7"/>
</dbReference>
<feature type="compositionally biased region" description="Basic residues" evidence="1">
    <location>
        <begin position="1"/>
        <end position="13"/>
    </location>
</feature>
<keyword evidence="3" id="KW-1185">Reference proteome</keyword>
<dbReference type="GeneID" id="66068800"/>
<evidence type="ECO:0000256" key="1">
    <source>
        <dbReference type="SAM" id="MobiDB-lite"/>
    </source>
</evidence>
<evidence type="ECO:0000313" key="2">
    <source>
        <dbReference type="EMBL" id="QUC23782.1"/>
    </source>
</evidence>
<organism evidence="2 3">
    <name type="scientific">Ustilaginoidea virens</name>
    <name type="common">Rice false smut fungus</name>
    <name type="synonym">Villosiclava virens</name>
    <dbReference type="NCBI Taxonomy" id="1159556"/>
    <lineage>
        <taxon>Eukaryota</taxon>
        <taxon>Fungi</taxon>
        <taxon>Dikarya</taxon>
        <taxon>Ascomycota</taxon>
        <taxon>Pezizomycotina</taxon>
        <taxon>Sordariomycetes</taxon>
        <taxon>Hypocreomycetidae</taxon>
        <taxon>Hypocreales</taxon>
        <taxon>Clavicipitaceae</taxon>
        <taxon>Ustilaginoidea</taxon>
    </lineage>
</organism>
<feature type="region of interest" description="Disordered" evidence="1">
    <location>
        <begin position="124"/>
        <end position="143"/>
    </location>
</feature>
<feature type="compositionally biased region" description="Basic and acidic residues" evidence="1">
    <location>
        <begin position="62"/>
        <end position="75"/>
    </location>
</feature>
<accession>A0A8E5MLI9</accession>
<dbReference type="EMBL" id="CP072759">
    <property type="protein sequence ID" value="QUC23782.1"/>
    <property type="molecule type" value="Genomic_DNA"/>
</dbReference>
<protein>
    <submittedName>
        <fullName evidence="2">Uncharacterized protein</fullName>
    </submittedName>
</protein>